<keyword evidence="2 5" id="KW-0547">Nucleotide-binding</keyword>
<feature type="compositionally biased region" description="Acidic residues" evidence="6">
    <location>
        <begin position="43"/>
        <end position="53"/>
    </location>
</feature>
<feature type="region of interest" description="Disordered" evidence="6">
    <location>
        <begin position="501"/>
        <end position="555"/>
    </location>
</feature>
<keyword evidence="1 8" id="KW-0808">Transferase</keyword>
<keyword evidence="9" id="KW-1185">Reference proteome</keyword>
<protein>
    <submittedName>
        <fullName evidence="8">Serine/threonine-protein kinase PknB</fullName>
        <ecNumber evidence="8">2.7.11.1</ecNumber>
    </submittedName>
</protein>
<sequence length="1008" mass="107417">MGVVAALSPFATFHRLGYIRESLGRRLRTEKPMNSPPASDSLLPDESDDSIDEPDCYETIMAALHDEDEGAVSKDGLTPTIDTGEEILDQTLQVSGDGTVPHTTPGRVHSTNKVTSGSALPDRVGKFAIKRELGRGAFGVVYLGYDEELQRNVAIKVSLVSDPTRQEKLKTEASKAAQIESSGIVPVYHIGTTDQGLVFIVHKFIPGCSLRDVLKQGPISPSRATALMRDLAIAMAPAHQLDILHRDLKPDNVLIDEKGNAWIADFGLAISENEQTSQRRELAGTPPYMSPEQIKGRIDFLDPRSDLWAFGVMYYELLSGKLPFRGKCRASLTEQICERDPRPLQQYAPKILTDEINQVFAKACAKQPSDRYSTMVEFAEALDDLLDVGLSDQNILGESTEDRFGDDDSDFMPIRSRSSSQLSRGSLSRKSYRSNDAKFSSSELSVGGHRQSLSMMLLGGLLVACSIGAALFYAKGFAEPEPALTAAANIESVIPELKPSKPAEEAVIGDGDEVDEPPLDPTEIVDPIPTAPETTVPEPSAPEPKPLPSGSKNDPMVVVADSTGSHLTLAAAIADAPPDGFIQLKPGIYKESLLIDKPITITGPPHAAGDDFKCILRNDTDTLIRVDSEQGTVSLRGISIVGKGTKMTNEFNAVEVVAGTLIIQDVDLTTSSFNCVKVRTNAIFGAQNCRFFDSRKIAVSAKNHAEVQLVDCQFQGSGVELIGGGGKVAGCEFFGARGVWCQDNASAVRISGCKFDNGTSDSVAALQGAKVVLKDSEFLRGNKAIQVIGGDVVVQAGCLINDYTVAAFVSSGSLQIESAEILESGSSAFQVAGSAKVSIKNCKIEGASAFGIDMVSGSLEVTGGSIAGCRTGCINLDAAEDDADEDKPVNPLQASLADCTLSSPNVGIAIRSGDVSLDNVKFDSGGKQDAGIGMFVDGSKIDQETNPVIVRMGDAMTFSDALKISVFAKGNAILDVPEKMQISLRDTAKLLPPARYKDPANTTETESE</sequence>
<accession>A0A5B1CGC9</accession>
<evidence type="ECO:0000313" key="8">
    <source>
        <dbReference type="EMBL" id="KAA1258809.1"/>
    </source>
</evidence>
<reference evidence="8 9" key="1">
    <citation type="submission" date="2019-08" db="EMBL/GenBank/DDBJ databases">
        <title>Deep-cultivation of Planctomycetes and their phenomic and genomic characterization uncovers novel biology.</title>
        <authorList>
            <person name="Wiegand S."/>
            <person name="Jogler M."/>
            <person name="Boedeker C."/>
            <person name="Pinto D."/>
            <person name="Vollmers J."/>
            <person name="Rivas-Marin E."/>
            <person name="Kohn T."/>
            <person name="Peeters S.H."/>
            <person name="Heuer A."/>
            <person name="Rast P."/>
            <person name="Oberbeckmann S."/>
            <person name="Bunk B."/>
            <person name="Jeske O."/>
            <person name="Meyerdierks A."/>
            <person name="Storesund J.E."/>
            <person name="Kallscheuer N."/>
            <person name="Luecker S."/>
            <person name="Lage O.M."/>
            <person name="Pohl T."/>
            <person name="Merkel B.J."/>
            <person name="Hornburger P."/>
            <person name="Mueller R.-W."/>
            <person name="Bruemmer F."/>
            <person name="Labrenz M."/>
            <person name="Spormann A.M."/>
            <person name="Op Den Camp H."/>
            <person name="Overmann J."/>
            <person name="Amann R."/>
            <person name="Jetten M.S.M."/>
            <person name="Mascher T."/>
            <person name="Medema M.H."/>
            <person name="Devos D.P."/>
            <person name="Kaster A.-K."/>
            <person name="Ovreas L."/>
            <person name="Rohde M."/>
            <person name="Galperin M.Y."/>
            <person name="Jogler C."/>
        </authorList>
    </citation>
    <scope>NUCLEOTIDE SEQUENCE [LARGE SCALE GENOMIC DNA]</scope>
    <source>
        <strain evidence="8 9">LF1</strain>
    </source>
</reference>
<dbReference type="Gene3D" id="1.10.510.10">
    <property type="entry name" value="Transferase(Phosphotransferase) domain 1"/>
    <property type="match status" value="1"/>
</dbReference>
<feature type="compositionally biased region" description="Low complexity" evidence="6">
    <location>
        <begin position="415"/>
        <end position="429"/>
    </location>
</feature>
<dbReference type="PROSITE" id="PS00107">
    <property type="entry name" value="PROTEIN_KINASE_ATP"/>
    <property type="match status" value="1"/>
</dbReference>
<dbReference type="InterPro" id="IPR011009">
    <property type="entry name" value="Kinase-like_dom_sf"/>
</dbReference>
<comment type="caution">
    <text evidence="8">The sequence shown here is derived from an EMBL/GenBank/DDBJ whole genome shotgun (WGS) entry which is preliminary data.</text>
</comment>
<feature type="region of interest" description="Disordered" evidence="6">
    <location>
        <begin position="397"/>
        <end position="429"/>
    </location>
</feature>
<dbReference type="Gene3D" id="2.160.20.10">
    <property type="entry name" value="Single-stranded right-handed beta-helix, Pectin lyase-like"/>
    <property type="match status" value="2"/>
</dbReference>
<proteinExistence type="predicted"/>
<dbReference type="GO" id="GO:0005524">
    <property type="term" value="F:ATP binding"/>
    <property type="evidence" value="ECO:0007669"/>
    <property type="project" value="UniProtKB-UniRule"/>
</dbReference>
<dbReference type="InterPro" id="IPR000719">
    <property type="entry name" value="Prot_kinase_dom"/>
</dbReference>
<organism evidence="8 9">
    <name type="scientific">Rubripirellula obstinata</name>
    <dbReference type="NCBI Taxonomy" id="406547"/>
    <lineage>
        <taxon>Bacteria</taxon>
        <taxon>Pseudomonadati</taxon>
        <taxon>Planctomycetota</taxon>
        <taxon>Planctomycetia</taxon>
        <taxon>Pirellulales</taxon>
        <taxon>Pirellulaceae</taxon>
        <taxon>Rubripirellula</taxon>
    </lineage>
</organism>
<dbReference type="InterPro" id="IPR012334">
    <property type="entry name" value="Pectin_lyas_fold"/>
</dbReference>
<dbReference type="InterPro" id="IPR017441">
    <property type="entry name" value="Protein_kinase_ATP_BS"/>
</dbReference>
<feature type="region of interest" description="Disordered" evidence="6">
    <location>
        <begin position="95"/>
        <end position="116"/>
    </location>
</feature>
<dbReference type="PROSITE" id="PS00108">
    <property type="entry name" value="PROTEIN_KINASE_ST"/>
    <property type="match status" value="1"/>
</dbReference>
<dbReference type="PROSITE" id="PS50011">
    <property type="entry name" value="PROTEIN_KINASE_DOM"/>
    <property type="match status" value="1"/>
</dbReference>
<dbReference type="Proteomes" id="UP000322699">
    <property type="component" value="Unassembled WGS sequence"/>
</dbReference>
<dbReference type="InterPro" id="IPR008271">
    <property type="entry name" value="Ser/Thr_kinase_AS"/>
</dbReference>
<dbReference type="InterPro" id="IPR011050">
    <property type="entry name" value="Pectin_lyase_fold/virulence"/>
</dbReference>
<dbReference type="EMBL" id="VRLW01000001">
    <property type="protein sequence ID" value="KAA1258809.1"/>
    <property type="molecule type" value="Genomic_DNA"/>
</dbReference>
<dbReference type="AlphaFoldDB" id="A0A5B1CGC9"/>
<dbReference type="SMART" id="SM00710">
    <property type="entry name" value="PbH1"/>
    <property type="match status" value="6"/>
</dbReference>
<dbReference type="Gene3D" id="3.30.200.20">
    <property type="entry name" value="Phosphorylase Kinase, domain 1"/>
    <property type="match status" value="1"/>
</dbReference>
<dbReference type="EC" id="2.7.11.1" evidence="8"/>
<feature type="binding site" evidence="5">
    <location>
        <position position="156"/>
    </location>
    <ligand>
        <name>ATP</name>
        <dbReference type="ChEBI" id="CHEBI:30616"/>
    </ligand>
</feature>
<evidence type="ECO:0000256" key="5">
    <source>
        <dbReference type="PROSITE-ProRule" id="PRU10141"/>
    </source>
</evidence>
<dbReference type="GO" id="GO:0004674">
    <property type="term" value="F:protein serine/threonine kinase activity"/>
    <property type="evidence" value="ECO:0007669"/>
    <property type="project" value="UniProtKB-EC"/>
</dbReference>
<name>A0A5B1CGC9_9BACT</name>
<evidence type="ECO:0000313" key="9">
    <source>
        <dbReference type="Proteomes" id="UP000322699"/>
    </source>
</evidence>
<dbReference type="Pfam" id="PF00069">
    <property type="entry name" value="Pkinase"/>
    <property type="match status" value="1"/>
</dbReference>
<keyword evidence="3 8" id="KW-0418">Kinase</keyword>
<evidence type="ECO:0000256" key="3">
    <source>
        <dbReference type="ARBA" id="ARBA00022777"/>
    </source>
</evidence>
<evidence type="ECO:0000259" key="7">
    <source>
        <dbReference type="PROSITE" id="PS50011"/>
    </source>
</evidence>
<gene>
    <name evidence="8" type="primary">pknB_6</name>
    <name evidence="8" type="ORF">LF1_13330</name>
</gene>
<feature type="domain" description="Protein kinase" evidence="7">
    <location>
        <begin position="127"/>
        <end position="386"/>
    </location>
</feature>
<evidence type="ECO:0000256" key="4">
    <source>
        <dbReference type="ARBA" id="ARBA00022840"/>
    </source>
</evidence>
<dbReference type="SUPFAM" id="SSF56112">
    <property type="entry name" value="Protein kinase-like (PK-like)"/>
    <property type="match status" value="1"/>
</dbReference>
<dbReference type="InterPro" id="IPR006626">
    <property type="entry name" value="PbH1"/>
</dbReference>
<feature type="region of interest" description="Disordered" evidence="6">
    <location>
        <begin position="28"/>
        <end position="53"/>
    </location>
</feature>
<dbReference type="PANTHER" id="PTHR43289">
    <property type="entry name" value="MITOGEN-ACTIVATED PROTEIN KINASE KINASE KINASE 20-RELATED"/>
    <property type="match status" value="1"/>
</dbReference>
<keyword evidence="4 5" id="KW-0067">ATP-binding</keyword>
<dbReference type="Pfam" id="PF13229">
    <property type="entry name" value="Beta_helix"/>
    <property type="match status" value="1"/>
</dbReference>
<evidence type="ECO:0000256" key="6">
    <source>
        <dbReference type="SAM" id="MobiDB-lite"/>
    </source>
</evidence>
<evidence type="ECO:0000256" key="2">
    <source>
        <dbReference type="ARBA" id="ARBA00022741"/>
    </source>
</evidence>
<dbReference type="CDD" id="cd14014">
    <property type="entry name" value="STKc_PknB_like"/>
    <property type="match status" value="1"/>
</dbReference>
<dbReference type="SMART" id="SM00220">
    <property type="entry name" value="S_TKc"/>
    <property type="match status" value="1"/>
</dbReference>
<evidence type="ECO:0000256" key="1">
    <source>
        <dbReference type="ARBA" id="ARBA00022679"/>
    </source>
</evidence>
<dbReference type="PANTHER" id="PTHR43289:SF34">
    <property type="entry name" value="SERINE_THREONINE-PROTEIN KINASE YBDM-RELATED"/>
    <property type="match status" value="1"/>
</dbReference>
<dbReference type="InterPro" id="IPR039448">
    <property type="entry name" value="Beta_helix"/>
</dbReference>
<dbReference type="SUPFAM" id="SSF51126">
    <property type="entry name" value="Pectin lyase-like"/>
    <property type="match status" value="2"/>
</dbReference>